<evidence type="ECO:0000313" key="14">
    <source>
        <dbReference type="Proteomes" id="UP000250079"/>
    </source>
</evidence>
<gene>
    <name evidence="13" type="primary">modB</name>
    <name evidence="13" type="ORF">IMCC3135_12375</name>
</gene>
<evidence type="ECO:0000256" key="1">
    <source>
        <dbReference type="ARBA" id="ARBA00002949"/>
    </source>
</evidence>
<dbReference type="RefSeq" id="WP_088917863.1">
    <property type="nucleotide sequence ID" value="NZ_CP018632.1"/>
</dbReference>
<evidence type="ECO:0000256" key="11">
    <source>
        <dbReference type="RuleBase" id="RU365097"/>
    </source>
</evidence>
<dbReference type="PANTHER" id="PTHR30183:SF8">
    <property type="entry name" value="MOLYBDENUM TRANSPORT SYSTEM PERMEASE"/>
    <property type="match status" value="1"/>
</dbReference>
<dbReference type="KEGG" id="gai:IMCC3135_12375"/>
<dbReference type="InterPro" id="IPR011867">
    <property type="entry name" value="ModB_ABC"/>
</dbReference>
<dbReference type="EMBL" id="CP018632">
    <property type="protein sequence ID" value="ASJ72563.1"/>
    <property type="molecule type" value="Genomic_DNA"/>
</dbReference>
<organism evidence="13 14">
    <name type="scientific">Granulosicoccus antarcticus IMCC3135</name>
    <dbReference type="NCBI Taxonomy" id="1192854"/>
    <lineage>
        <taxon>Bacteria</taxon>
        <taxon>Pseudomonadati</taxon>
        <taxon>Pseudomonadota</taxon>
        <taxon>Gammaproteobacteria</taxon>
        <taxon>Chromatiales</taxon>
        <taxon>Granulosicoccaceae</taxon>
        <taxon>Granulosicoccus</taxon>
    </lineage>
</organism>
<evidence type="ECO:0000256" key="5">
    <source>
        <dbReference type="ARBA" id="ARBA00022475"/>
    </source>
</evidence>
<dbReference type="Proteomes" id="UP000250079">
    <property type="component" value="Chromosome"/>
</dbReference>
<comment type="similarity">
    <text evidence="3 11">Belongs to the binding-protein-dependent transport system permease family. CysTW subfamily.</text>
</comment>
<dbReference type="GO" id="GO:0005886">
    <property type="term" value="C:plasma membrane"/>
    <property type="evidence" value="ECO:0007669"/>
    <property type="project" value="UniProtKB-SubCell"/>
</dbReference>
<feature type="transmembrane region" description="Helical" evidence="10">
    <location>
        <begin position="42"/>
        <end position="64"/>
    </location>
</feature>
<comment type="function">
    <text evidence="1 11">Part of the binding-protein-dependent transport system for molybdenum; probably responsible for the translocation of the substrate across the membrane.</text>
</comment>
<evidence type="ECO:0000313" key="13">
    <source>
        <dbReference type="EMBL" id="ASJ72563.1"/>
    </source>
</evidence>
<keyword evidence="9 10" id="KW-0472">Membrane</keyword>
<evidence type="ECO:0000256" key="4">
    <source>
        <dbReference type="ARBA" id="ARBA00022448"/>
    </source>
</evidence>
<keyword evidence="11" id="KW-0997">Cell inner membrane</keyword>
<name>A0A2Z2NMW1_9GAMM</name>
<feature type="transmembrane region" description="Helical" evidence="10">
    <location>
        <begin position="190"/>
        <end position="208"/>
    </location>
</feature>
<dbReference type="InterPro" id="IPR035906">
    <property type="entry name" value="MetI-like_sf"/>
</dbReference>
<dbReference type="OrthoDB" id="9795403at2"/>
<evidence type="ECO:0000256" key="10">
    <source>
        <dbReference type="RuleBase" id="RU363032"/>
    </source>
</evidence>
<dbReference type="GO" id="GO:0015098">
    <property type="term" value="F:molybdate ion transmembrane transporter activity"/>
    <property type="evidence" value="ECO:0007669"/>
    <property type="project" value="UniProtKB-UniRule"/>
</dbReference>
<accession>A0A2Z2NMW1</accession>
<evidence type="ECO:0000259" key="12">
    <source>
        <dbReference type="PROSITE" id="PS50928"/>
    </source>
</evidence>
<reference evidence="13 14" key="1">
    <citation type="submission" date="2016-12" db="EMBL/GenBank/DDBJ databases">
        <authorList>
            <person name="Song W.-J."/>
            <person name="Kurnit D.M."/>
        </authorList>
    </citation>
    <scope>NUCLEOTIDE SEQUENCE [LARGE SCALE GENOMIC DNA]</scope>
    <source>
        <strain evidence="13 14">IMCC3135</strain>
    </source>
</reference>
<keyword evidence="7 10" id="KW-0812">Transmembrane</keyword>
<evidence type="ECO:0000256" key="3">
    <source>
        <dbReference type="ARBA" id="ARBA00007069"/>
    </source>
</evidence>
<dbReference type="PANTHER" id="PTHR30183">
    <property type="entry name" value="MOLYBDENUM TRANSPORT SYSTEM PERMEASE PROTEIN MODB"/>
    <property type="match status" value="1"/>
</dbReference>
<keyword evidence="4 10" id="KW-0813">Transport</keyword>
<keyword evidence="6 11" id="KW-0500">Molybdenum</keyword>
<evidence type="ECO:0000256" key="8">
    <source>
        <dbReference type="ARBA" id="ARBA00022989"/>
    </source>
</evidence>
<dbReference type="Pfam" id="PF00528">
    <property type="entry name" value="BPD_transp_1"/>
    <property type="match status" value="1"/>
</dbReference>
<evidence type="ECO:0000256" key="6">
    <source>
        <dbReference type="ARBA" id="ARBA00022505"/>
    </source>
</evidence>
<dbReference type="PROSITE" id="PS50928">
    <property type="entry name" value="ABC_TM1"/>
    <property type="match status" value="1"/>
</dbReference>
<evidence type="ECO:0000256" key="9">
    <source>
        <dbReference type="ARBA" id="ARBA00023136"/>
    </source>
</evidence>
<dbReference type="CDD" id="cd06261">
    <property type="entry name" value="TM_PBP2"/>
    <property type="match status" value="1"/>
</dbReference>
<comment type="caution">
    <text evidence="11">Lacks conserved residue(s) required for the propagation of feature annotation.</text>
</comment>
<dbReference type="NCBIfam" id="TIGR02141">
    <property type="entry name" value="modB_ABC"/>
    <property type="match status" value="1"/>
</dbReference>
<evidence type="ECO:0000256" key="7">
    <source>
        <dbReference type="ARBA" id="ARBA00022692"/>
    </source>
</evidence>
<dbReference type="SUPFAM" id="SSF161098">
    <property type="entry name" value="MetI-like"/>
    <property type="match status" value="1"/>
</dbReference>
<dbReference type="Gene3D" id="1.10.3720.10">
    <property type="entry name" value="MetI-like"/>
    <property type="match status" value="1"/>
</dbReference>
<feature type="transmembrane region" description="Helical" evidence="10">
    <location>
        <begin position="76"/>
        <end position="101"/>
    </location>
</feature>
<dbReference type="InterPro" id="IPR000515">
    <property type="entry name" value="MetI-like"/>
</dbReference>
<keyword evidence="14" id="KW-1185">Reference proteome</keyword>
<keyword evidence="8 10" id="KW-1133">Transmembrane helix</keyword>
<sequence length="215" mass="23437">MSPFLVSFKLALWTMLLLLPIGLLLGRWLAFTRVRSKPWIEAILFLPLVLPPTVIGYYLLVLFSPETISGAAAVKLFGAPLVFTFPGLVVASIVVNLPFAVQPIQLAYSTLPLEVREAAWVSGLSPSRTWWHIELPLTWQGMLASGTLVFAHTLGEFGVVLLVGGNIDGVTRTVSIAIYDSVQAFDMQTAGWYSLILVAFSLLALLVVRKSSPTP</sequence>
<keyword evidence="5" id="KW-1003">Cell membrane</keyword>
<feature type="domain" description="ABC transmembrane type-1" evidence="12">
    <location>
        <begin position="4"/>
        <end position="208"/>
    </location>
</feature>
<proteinExistence type="inferred from homology"/>
<dbReference type="AlphaFoldDB" id="A0A2Z2NMW1"/>
<comment type="subcellular location">
    <subcellularLocation>
        <location evidence="11">Cell inner membrane</location>
        <topology evidence="11">Multi-pass membrane protein</topology>
    </subcellularLocation>
    <subcellularLocation>
        <location evidence="2 10">Cell membrane</location>
        <topology evidence="2 10">Multi-pass membrane protein</topology>
    </subcellularLocation>
</comment>
<protein>
    <recommendedName>
        <fullName evidence="11">Molybdenum transport system permease</fullName>
    </recommendedName>
</protein>
<evidence type="ECO:0000256" key="2">
    <source>
        <dbReference type="ARBA" id="ARBA00004651"/>
    </source>
</evidence>